<dbReference type="EMBL" id="SMFL01000024">
    <property type="protein sequence ID" value="TDE08688.1"/>
    <property type="molecule type" value="Genomic_DNA"/>
</dbReference>
<organism evidence="2 3">
    <name type="scientific">Dyadobacter psychrotolerans</name>
    <dbReference type="NCBI Taxonomy" id="2541721"/>
    <lineage>
        <taxon>Bacteria</taxon>
        <taxon>Pseudomonadati</taxon>
        <taxon>Bacteroidota</taxon>
        <taxon>Cytophagia</taxon>
        <taxon>Cytophagales</taxon>
        <taxon>Spirosomataceae</taxon>
        <taxon>Dyadobacter</taxon>
    </lineage>
</organism>
<dbReference type="AlphaFoldDB" id="A0A4V2Z2F6"/>
<evidence type="ECO:0000313" key="3">
    <source>
        <dbReference type="Proteomes" id="UP000294850"/>
    </source>
</evidence>
<feature type="domain" description="DUF6933" evidence="1">
    <location>
        <begin position="3"/>
        <end position="157"/>
    </location>
</feature>
<sequence length="175" mass="19847">MVQINCTQKLAKFVKNGINNGLPRTDHDWSAHLFFISGRKCIIFVHKKTLYTVMLFDIFKKDMTHISRLFLEAYIHQLKSDNILGSHEALIRDLNKEIKLVSTDNDRKTLGAINNIVSILQGATATGEFADLESIRNFASEQVNKMPWQALDYGCSKNRMSQMLSLISGKTVSLL</sequence>
<dbReference type="RefSeq" id="WP_131962682.1">
    <property type="nucleotide sequence ID" value="NZ_SMFL01000024.1"/>
</dbReference>
<dbReference type="InterPro" id="IPR053864">
    <property type="entry name" value="DUF6933"/>
</dbReference>
<evidence type="ECO:0000259" key="1">
    <source>
        <dbReference type="Pfam" id="PF22016"/>
    </source>
</evidence>
<comment type="caution">
    <text evidence="2">The sequence shown here is derived from an EMBL/GenBank/DDBJ whole genome shotgun (WGS) entry which is preliminary data.</text>
</comment>
<gene>
    <name evidence="2" type="ORF">E0F88_32170</name>
</gene>
<dbReference type="OrthoDB" id="822841at2"/>
<name>A0A4V2Z2F6_9BACT</name>
<accession>A0A4V2Z2F6</accession>
<protein>
    <recommendedName>
        <fullName evidence="1">DUF6933 domain-containing protein</fullName>
    </recommendedName>
</protein>
<proteinExistence type="predicted"/>
<reference evidence="2 3" key="1">
    <citation type="submission" date="2019-03" db="EMBL/GenBank/DDBJ databases">
        <title>Dyadobacter AR-3-6 sp. nov., isolated from arctic soil.</title>
        <authorList>
            <person name="Chaudhary D.K."/>
        </authorList>
    </citation>
    <scope>NUCLEOTIDE SEQUENCE [LARGE SCALE GENOMIC DNA]</scope>
    <source>
        <strain evidence="2 3">AR-3-6</strain>
    </source>
</reference>
<keyword evidence="3" id="KW-1185">Reference proteome</keyword>
<dbReference type="Pfam" id="PF22016">
    <property type="entry name" value="DUF6933"/>
    <property type="match status" value="1"/>
</dbReference>
<dbReference type="Proteomes" id="UP000294850">
    <property type="component" value="Unassembled WGS sequence"/>
</dbReference>
<evidence type="ECO:0000313" key="2">
    <source>
        <dbReference type="EMBL" id="TDE08688.1"/>
    </source>
</evidence>